<dbReference type="InterPro" id="IPR036890">
    <property type="entry name" value="HATPase_C_sf"/>
</dbReference>
<organism evidence="2 3">
    <name type="scientific">Nile crocodilepox virus (isolate Crocodylus niloticus/Zimbabwe/Ume/2001)</name>
    <name type="common">CRV</name>
    <dbReference type="NCBI Taxonomy" id="1289473"/>
    <lineage>
        <taxon>Viruses</taxon>
        <taxon>Varidnaviria</taxon>
        <taxon>Bamfordvirae</taxon>
        <taxon>Nucleocytoviricota</taxon>
        <taxon>Pokkesviricetes</taxon>
        <taxon>Chitovirales</taxon>
        <taxon>Poxviridae</taxon>
        <taxon>Chordopoxvirinae</taxon>
        <taxon>Crocodylidpoxvirus</taxon>
        <taxon>Crocodylidpoxvirus nilecrocodilepox</taxon>
        <taxon>Nile crocodilepox virus</taxon>
    </lineage>
</organism>
<evidence type="ECO:0000313" key="2">
    <source>
        <dbReference type="EMBL" id="ABJ08976.1"/>
    </source>
</evidence>
<feature type="compositionally biased region" description="Acidic residues" evidence="1">
    <location>
        <begin position="372"/>
        <end position="390"/>
    </location>
</feature>
<dbReference type="Gene3D" id="3.30.565.10">
    <property type="entry name" value="Histidine kinase-like ATPase, C-terminal domain"/>
    <property type="match status" value="1"/>
</dbReference>
<accession>Q070G6</accession>
<protein>
    <submittedName>
        <fullName evidence="2">GyrB-like ATPase domain protein</fullName>
    </submittedName>
</protein>
<organismHost>
    <name type="scientific">Crocodylus johnstoni</name>
    <name type="common">Australian freshwater crocodile</name>
    <dbReference type="NCBI Taxonomy" id="184234"/>
</organismHost>
<evidence type="ECO:0000256" key="1">
    <source>
        <dbReference type="SAM" id="MobiDB-lite"/>
    </source>
</evidence>
<name>Q070G6_CPRVZ</name>
<proteinExistence type="predicted"/>
<dbReference type="EMBL" id="DQ356948">
    <property type="protein sequence ID" value="ABJ08976.1"/>
    <property type="molecule type" value="Genomic_DNA"/>
</dbReference>
<keyword evidence="3" id="KW-1185">Reference proteome</keyword>
<organismHost>
    <name type="scientific">Crocodylus niloticus</name>
    <name type="common">Nile crocodile</name>
    <name type="synonym">African crocodile</name>
    <dbReference type="NCBI Taxonomy" id="8501"/>
</organismHost>
<dbReference type="RefSeq" id="YP_784275.1">
    <property type="nucleotide sequence ID" value="NC_008030.1"/>
</dbReference>
<dbReference type="KEGG" id="vg:4363348"/>
<dbReference type="GeneID" id="4363348"/>
<gene>
    <name evidence="2" type="ORF">CRV085</name>
</gene>
<sequence length="481" mass="52500">MRYSRIDNDVYLPASAAACLGPCERVRRRTIFGEVIEYHAGAARLVDEALVNAVAHCVLHRNGSVYVELEDGRLTVANTSDVPVHGFVDGARCVVPRSLLTTLYVSGVKSKVRPLASQYGVGLKMIRELAGELKLTVSDGRSSYEYKSVREDGVDASEERVDAYPRVDDRLGSRFFQLSFTVSALNLDAQSDDEACLGLEEFLVTRLDELAFYLYRTSNCVDLFFRGSLVGGRDPVFVHGPCLIKHFLFSYSSANNDDVMGCGVAYLFRRDVFSPSSSALVNGAAVDRMWLTYSIARRAAQAHRYVERDDVGVFLVIDCRYIAFSDPGKRAAIGIFGVPRDMFQAADVAFMSRKPIYRPEGVGAASPADTTDSSDTDDSDASDSDSEDSASGESRLVGSLAANRHRAAEPSSLPKGDAEQASGPRPSRPRHLDNVVREAVALAKLRFRSPTWTSCCKLAALVAAYCLVSRATTVFISSGRE</sequence>
<dbReference type="Proteomes" id="UP000011300">
    <property type="component" value="Segment"/>
</dbReference>
<reference evidence="2 3" key="1">
    <citation type="journal article" date="2006" name="J. Virol.">
        <title>Genome of crocodilepox virus.</title>
        <authorList>
            <person name="Afonso C.L."/>
            <person name="Tulman E.R."/>
            <person name="Delhon G."/>
            <person name="Lu Z."/>
            <person name="Viljoen G.J."/>
            <person name="Wallace D.B."/>
            <person name="Kutish G.F."/>
            <person name="Rock D.L."/>
        </authorList>
    </citation>
    <scope>NUCLEOTIDE SEQUENCE [LARGE SCALE GENOMIC DNA]</scope>
    <source>
        <strain evidence="3">Isolate Crocodylus niloticus/Zimbabwe/Ume/2001</strain>
    </source>
</reference>
<evidence type="ECO:0000313" key="3">
    <source>
        <dbReference type="Proteomes" id="UP000011300"/>
    </source>
</evidence>
<feature type="region of interest" description="Disordered" evidence="1">
    <location>
        <begin position="360"/>
        <end position="432"/>
    </location>
</feature>
<organismHost>
    <name type="scientific">Crocodylus porosus</name>
    <name type="common">Saltwater crocodile</name>
    <name type="synonym">Estuarine crocodile</name>
    <dbReference type="NCBI Taxonomy" id="8502"/>
</organismHost>